<dbReference type="PANTHER" id="PTHR10378">
    <property type="entry name" value="LIM DOMAIN-BINDING PROTEIN"/>
    <property type="match status" value="1"/>
</dbReference>
<gene>
    <name evidence="2" type="ORF">N658DRAFT_58800</name>
</gene>
<feature type="region of interest" description="Disordered" evidence="1">
    <location>
        <begin position="709"/>
        <end position="789"/>
    </location>
</feature>
<feature type="compositionally biased region" description="Low complexity" evidence="1">
    <location>
        <begin position="750"/>
        <end position="761"/>
    </location>
</feature>
<feature type="region of interest" description="Disordered" evidence="1">
    <location>
        <begin position="250"/>
        <end position="349"/>
    </location>
</feature>
<dbReference type="EMBL" id="MU863635">
    <property type="protein sequence ID" value="KAK4101387.1"/>
    <property type="molecule type" value="Genomic_DNA"/>
</dbReference>
<dbReference type="Pfam" id="PF01803">
    <property type="entry name" value="LIM_bind"/>
    <property type="match status" value="1"/>
</dbReference>
<organism evidence="2 3">
    <name type="scientific">Parathielavia hyrcaniae</name>
    <dbReference type="NCBI Taxonomy" id="113614"/>
    <lineage>
        <taxon>Eukaryota</taxon>
        <taxon>Fungi</taxon>
        <taxon>Dikarya</taxon>
        <taxon>Ascomycota</taxon>
        <taxon>Pezizomycotina</taxon>
        <taxon>Sordariomycetes</taxon>
        <taxon>Sordariomycetidae</taxon>
        <taxon>Sordariales</taxon>
        <taxon>Chaetomiaceae</taxon>
        <taxon>Parathielavia</taxon>
    </lineage>
</organism>
<proteinExistence type="predicted"/>
<accession>A0AAN6Q0L1</accession>
<feature type="compositionally biased region" description="Polar residues" evidence="1">
    <location>
        <begin position="564"/>
        <end position="573"/>
    </location>
</feature>
<dbReference type="InterPro" id="IPR029005">
    <property type="entry name" value="LIM-bd/SEUSS"/>
</dbReference>
<dbReference type="Proteomes" id="UP001305647">
    <property type="component" value="Unassembled WGS sequence"/>
</dbReference>
<feature type="region of interest" description="Disordered" evidence="1">
    <location>
        <begin position="564"/>
        <end position="592"/>
    </location>
</feature>
<evidence type="ECO:0000256" key="1">
    <source>
        <dbReference type="SAM" id="MobiDB-lite"/>
    </source>
</evidence>
<evidence type="ECO:0000313" key="2">
    <source>
        <dbReference type="EMBL" id="KAK4101387.1"/>
    </source>
</evidence>
<feature type="compositionally biased region" description="Polar residues" evidence="1">
    <location>
        <begin position="710"/>
        <end position="733"/>
    </location>
</feature>
<protein>
    <submittedName>
        <fullName evidence="2">Uncharacterized protein</fullName>
    </submittedName>
</protein>
<dbReference type="AlphaFoldDB" id="A0AAN6Q0L1"/>
<evidence type="ECO:0000313" key="3">
    <source>
        <dbReference type="Proteomes" id="UP001305647"/>
    </source>
</evidence>
<feature type="compositionally biased region" description="Pro residues" evidence="1">
    <location>
        <begin position="319"/>
        <end position="342"/>
    </location>
</feature>
<feature type="region of interest" description="Disordered" evidence="1">
    <location>
        <begin position="1"/>
        <end position="50"/>
    </location>
</feature>
<keyword evidence="3" id="KW-1185">Reference proteome</keyword>
<feature type="compositionally biased region" description="Pro residues" evidence="1">
    <location>
        <begin position="283"/>
        <end position="308"/>
    </location>
</feature>
<comment type="caution">
    <text evidence="2">The sequence shown here is derived from an EMBL/GenBank/DDBJ whole genome shotgun (WGS) entry which is preliminary data.</text>
</comment>
<name>A0AAN6Q0L1_9PEZI</name>
<reference evidence="2" key="2">
    <citation type="submission" date="2023-05" db="EMBL/GenBank/DDBJ databases">
        <authorList>
            <consortium name="Lawrence Berkeley National Laboratory"/>
            <person name="Steindorff A."/>
            <person name="Hensen N."/>
            <person name="Bonometti L."/>
            <person name="Westerberg I."/>
            <person name="Brannstrom I.O."/>
            <person name="Guillou S."/>
            <person name="Cros-Aarteil S."/>
            <person name="Calhoun S."/>
            <person name="Haridas S."/>
            <person name="Kuo A."/>
            <person name="Mondo S."/>
            <person name="Pangilinan J."/>
            <person name="Riley R."/>
            <person name="Labutti K."/>
            <person name="Andreopoulos B."/>
            <person name="Lipzen A."/>
            <person name="Chen C."/>
            <person name="Yanf M."/>
            <person name="Daum C."/>
            <person name="Ng V."/>
            <person name="Clum A."/>
            <person name="Ohm R."/>
            <person name="Martin F."/>
            <person name="Silar P."/>
            <person name="Natvig D."/>
            <person name="Lalanne C."/>
            <person name="Gautier V."/>
            <person name="Ament-Velasquez S.L."/>
            <person name="Kruys A."/>
            <person name="Hutchinson M.I."/>
            <person name="Powell A.J."/>
            <person name="Barry K."/>
            <person name="Miller A.N."/>
            <person name="Grigoriev I.V."/>
            <person name="Debuchy R."/>
            <person name="Gladieux P."/>
            <person name="Thoren M.H."/>
            <person name="Johannesson H."/>
        </authorList>
    </citation>
    <scope>NUCLEOTIDE SEQUENCE</scope>
    <source>
        <strain evidence="2">CBS 757.83</strain>
    </source>
</reference>
<feature type="region of interest" description="Disordered" evidence="1">
    <location>
        <begin position="203"/>
        <end position="228"/>
    </location>
</feature>
<sequence length="789" mass="85747">MMASMGPGFSPHPAGMQQHPGAPPGHPMAPGMAHNPSHPGSTPGGMPHQLVGHMGVSGPGPQINASALMGGMPPGNPNAHAMQHLSPAQAQLFHNPQMAQMYANNPALQQQMQQQHRLQVLQHQQQARQALMAQHNMYQNIGGVGNGQMGVPIGQMNPQQAAHIAALRRAAMPVSSPLHLQPAQIAHQQQGQPMNAHMMAQHIALQQQQQIQMGQQGGNPNQHPMNPQHMNLQQAQMAAIQAQQQAQQAQQAQQNQQAHQQAAQQAAQAAQAQQQGPGQAQQPQPPQSQPPPGQPPQQQPQGPQPGHPGGPNANGPTPTQAPPPGQTPQPNPQQQPQAPPQTPQTTQAQNAQLVAQLHAQAQQHQQQQQAHAANLALAQQQNLMQQRRELKGMYLLRLIQFSEHLSGFPGSRGRDDLDYWNNFVRQFFSQKGVLKHAILIKENDEQNQQKHYEIAYPAIARYFHTHFDSGVKTMQLIMNKGTTEKTMPNDCHMVVNDQASLVYWFEGGSHLVAQGCLRVHFDHDQKFDIFEFETTHHEEYISRQLVIQAARPAHNWVKEWRALNQQDPKQSPEMSKKTKAKPAKVPPGAPPDLELPDSFVKSTMGITEAVYQFLEMVEIMGQMNPLFSYYHAHPGLAPYAALDQYVNQINAASQGLNGQPMPQGGGPRTPGFGHFQVGASPAMANSMLPGSPHVIGSPVPGQMAAPVMQLQASQQGTNSSGPSANTSPAQNSNNKRRRPSAVKAEEDNNTPAASAPTPQAPMGTPQLNGTQIKGKPPTPRMPKRLKTGN</sequence>
<reference evidence="2" key="1">
    <citation type="journal article" date="2023" name="Mol. Phylogenet. Evol.">
        <title>Genome-scale phylogeny and comparative genomics of the fungal order Sordariales.</title>
        <authorList>
            <person name="Hensen N."/>
            <person name="Bonometti L."/>
            <person name="Westerberg I."/>
            <person name="Brannstrom I.O."/>
            <person name="Guillou S."/>
            <person name="Cros-Aarteil S."/>
            <person name="Calhoun S."/>
            <person name="Haridas S."/>
            <person name="Kuo A."/>
            <person name="Mondo S."/>
            <person name="Pangilinan J."/>
            <person name="Riley R."/>
            <person name="LaButti K."/>
            <person name="Andreopoulos B."/>
            <person name="Lipzen A."/>
            <person name="Chen C."/>
            <person name="Yan M."/>
            <person name="Daum C."/>
            <person name="Ng V."/>
            <person name="Clum A."/>
            <person name="Steindorff A."/>
            <person name="Ohm R.A."/>
            <person name="Martin F."/>
            <person name="Silar P."/>
            <person name="Natvig D.O."/>
            <person name="Lalanne C."/>
            <person name="Gautier V."/>
            <person name="Ament-Velasquez S.L."/>
            <person name="Kruys A."/>
            <person name="Hutchinson M.I."/>
            <person name="Powell A.J."/>
            <person name="Barry K."/>
            <person name="Miller A.N."/>
            <person name="Grigoriev I.V."/>
            <person name="Debuchy R."/>
            <person name="Gladieux P."/>
            <person name="Hiltunen Thoren M."/>
            <person name="Johannesson H."/>
        </authorList>
    </citation>
    <scope>NUCLEOTIDE SEQUENCE</scope>
    <source>
        <strain evidence="2">CBS 757.83</strain>
    </source>
</reference>
<feature type="compositionally biased region" description="Low complexity" evidence="1">
    <location>
        <begin position="250"/>
        <end position="282"/>
    </location>
</feature>